<dbReference type="InterPro" id="IPR001461">
    <property type="entry name" value="Aspartic_peptidase_A1"/>
</dbReference>
<dbReference type="Pfam" id="PF14543">
    <property type="entry name" value="TAXi_N"/>
    <property type="match status" value="1"/>
</dbReference>
<feature type="compositionally biased region" description="Basic and acidic residues" evidence="2">
    <location>
        <begin position="1"/>
        <end position="19"/>
    </location>
</feature>
<dbReference type="PANTHER" id="PTHR13683:SF750">
    <property type="entry name" value="ASPARTYL PROTEASE AED1"/>
    <property type="match status" value="1"/>
</dbReference>
<dbReference type="EMBL" id="JAEACU010000003">
    <property type="protein sequence ID" value="KAH7536891.1"/>
    <property type="molecule type" value="Genomic_DNA"/>
</dbReference>
<dbReference type="GO" id="GO:0004190">
    <property type="term" value="F:aspartic-type endopeptidase activity"/>
    <property type="evidence" value="ECO:0007669"/>
    <property type="project" value="InterPro"/>
</dbReference>
<evidence type="ECO:0000259" key="3">
    <source>
        <dbReference type="Pfam" id="PF14543"/>
    </source>
</evidence>
<dbReference type="InterPro" id="IPR032861">
    <property type="entry name" value="TAXi_N"/>
</dbReference>
<dbReference type="InterPro" id="IPR021109">
    <property type="entry name" value="Peptidase_aspartic_dom_sf"/>
</dbReference>
<sequence length="126" mass="13763">MKVVDKHGPCSQLHKDKTSKAPTPAEILQQDEYRVNSIQSHFSKNPIKTNATTIPAESGKTQSCSSPASPCQYGVRYGDKSYTVGDFSKERITINQFDVFDNFLFGCGHNNQGLFSSAVGLPGYGL</sequence>
<comment type="similarity">
    <text evidence="1">Belongs to the peptidase A1 family.</text>
</comment>
<feature type="region of interest" description="Disordered" evidence="2">
    <location>
        <begin position="44"/>
        <end position="68"/>
    </location>
</feature>
<proteinExistence type="inferred from homology"/>
<evidence type="ECO:0000313" key="5">
    <source>
        <dbReference type="Proteomes" id="UP000813462"/>
    </source>
</evidence>
<feature type="domain" description="Xylanase inhibitor N-terminal" evidence="3">
    <location>
        <begin position="29"/>
        <end position="125"/>
    </location>
</feature>
<dbReference type="Proteomes" id="UP000813462">
    <property type="component" value="Unassembled WGS sequence"/>
</dbReference>
<comment type="caution">
    <text evidence="4">The sequence shown here is derived from an EMBL/GenBank/DDBJ whole genome shotgun (WGS) entry which is preliminary data.</text>
</comment>
<dbReference type="Gene3D" id="2.40.70.10">
    <property type="entry name" value="Acid Proteases"/>
    <property type="match status" value="1"/>
</dbReference>
<evidence type="ECO:0000256" key="2">
    <source>
        <dbReference type="SAM" id="MobiDB-lite"/>
    </source>
</evidence>
<name>A0A978VMW6_ZIZJJ</name>
<dbReference type="SUPFAM" id="SSF50630">
    <property type="entry name" value="Acid proteases"/>
    <property type="match status" value="1"/>
</dbReference>
<organism evidence="4 5">
    <name type="scientific">Ziziphus jujuba var. spinosa</name>
    <dbReference type="NCBI Taxonomy" id="714518"/>
    <lineage>
        <taxon>Eukaryota</taxon>
        <taxon>Viridiplantae</taxon>
        <taxon>Streptophyta</taxon>
        <taxon>Embryophyta</taxon>
        <taxon>Tracheophyta</taxon>
        <taxon>Spermatophyta</taxon>
        <taxon>Magnoliopsida</taxon>
        <taxon>eudicotyledons</taxon>
        <taxon>Gunneridae</taxon>
        <taxon>Pentapetalae</taxon>
        <taxon>rosids</taxon>
        <taxon>fabids</taxon>
        <taxon>Rosales</taxon>
        <taxon>Rhamnaceae</taxon>
        <taxon>Paliureae</taxon>
        <taxon>Ziziphus</taxon>
    </lineage>
</organism>
<reference evidence="4" key="1">
    <citation type="journal article" date="2021" name="Front. Plant Sci.">
        <title>Chromosome-Scale Genome Assembly for Chinese Sour Jujube and Insights Into Its Genome Evolution and Domestication Signature.</title>
        <authorList>
            <person name="Shen L.-Y."/>
            <person name="Luo H."/>
            <person name="Wang X.-L."/>
            <person name="Wang X.-M."/>
            <person name="Qiu X.-J."/>
            <person name="Liu H."/>
            <person name="Zhou S.-S."/>
            <person name="Jia K.-H."/>
            <person name="Nie S."/>
            <person name="Bao Y.-T."/>
            <person name="Zhang R.-G."/>
            <person name="Yun Q.-Z."/>
            <person name="Chai Y.-H."/>
            <person name="Lu J.-Y."/>
            <person name="Li Y."/>
            <person name="Zhao S.-W."/>
            <person name="Mao J.-F."/>
            <person name="Jia S.-G."/>
            <person name="Mao Y.-M."/>
        </authorList>
    </citation>
    <scope>NUCLEOTIDE SEQUENCE</scope>
    <source>
        <strain evidence="4">AT0</strain>
        <tissue evidence="4">Leaf</tissue>
    </source>
</reference>
<accession>A0A978VMW6</accession>
<dbReference type="AlphaFoldDB" id="A0A978VMW6"/>
<protein>
    <recommendedName>
        <fullName evidence="3">Xylanase inhibitor N-terminal domain-containing protein</fullName>
    </recommendedName>
</protein>
<dbReference type="PANTHER" id="PTHR13683">
    <property type="entry name" value="ASPARTYL PROTEASES"/>
    <property type="match status" value="1"/>
</dbReference>
<dbReference type="GO" id="GO:0006508">
    <property type="term" value="P:proteolysis"/>
    <property type="evidence" value="ECO:0007669"/>
    <property type="project" value="InterPro"/>
</dbReference>
<feature type="region of interest" description="Disordered" evidence="2">
    <location>
        <begin position="1"/>
        <end position="25"/>
    </location>
</feature>
<evidence type="ECO:0000313" key="4">
    <source>
        <dbReference type="EMBL" id="KAH7536891.1"/>
    </source>
</evidence>
<gene>
    <name evidence="4" type="ORF">FEM48_Zijuj03G0034100</name>
</gene>
<evidence type="ECO:0000256" key="1">
    <source>
        <dbReference type="ARBA" id="ARBA00007447"/>
    </source>
</evidence>